<proteinExistence type="predicted"/>
<organism evidence="3 4">
    <name type="scientific">Parasponia andersonii</name>
    <name type="common">Sponia andersonii</name>
    <dbReference type="NCBI Taxonomy" id="3476"/>
    <lineage>
        <taxon>Eukaryota</taxon>
        <taxon>Viridiplantae</taxon>
        <taxon>Streptophyta</taxon>
        <taxon>Embryophyta</taxon>
        <taxon>Tracheophyta</taxon>
        <taxon>Spermatophyta</taxon>
        <taxon>Magnoliopsida</taxon>
        <taxon>eudicotyledons</taxon>
        <taxon>Gunneridae</taxon>
        <taxon>Pentapetalae</taxon>
        <taxon>rosids</taxon>
        <taxon>fabids</taxon>
        <taxon>Rosales</taxon>
        <taxon>Cannabaceae</taxon>
        <taxon>Parasponia</taxon>
    </lineage>
</organism>
<dbReference type="Pfam" id="PF23247">
    <property type="entry name" value="LRR_RPS2"/>
    <property type="match status" value="1"/>
</dbReference>
<dbReference type="EMBL" id="JXTB01000054">
    <property type="protein sequence ID" value="PON69834.1"/>
    <property type="molecule type" value="Genomic_DNA"/>
</dbReference>
<dbReference type="AlphaFoldDB" id="A0A2P5D979"/>
<dbReference type="OrthoDB" id="998921at2759"/>
<feature type="domain" description="Disease resistance protein At4g27190-like leucine-rich repeats" evidence="2">
    <location>
        <begin position="26"/>
        <end position="136"/>
    </location>
</feature>
<name>A0A2P5D979_PARAD</name>
<reference evidence="4" key="1">
    <citation type="submission" date="2016-06" db="EMBL/GenBank/DDBJ databases">
        <title>Parallel loss of symbiosis genes in relatives of nitrogen-fixing non-legume Parasponia.</title>
        <authorList>
            <person name="Van Velzen R."/>
            <person name="Holmer R."/>
            <person name="Bu F."/>
            <person name="Rutten L."/>
            <person name="Van Zeijl A."/>
            <person name="Liu W."/>
            <person name="Santuari L."/>
            <person name="Cao Q."/>
            <person name="Sharma T."/>
            <person name="Shen D."/>
            <person name="Roswanjaya Y."/>
            <person name="Wardhani T."/>
            <person name="Kalhor M.S."/>
            <person name="Jansen J."/>
            <person name="Van den Hoogen J."/>
            <person name="Gungor B."/>
            <person name="Hartog M."/>
            <person name="Hontelez J."/>
            <person name="Verver J."/>
            <person name="Yang W.-C."/>
            <person name="Schijlen E."/>
            <person name="Repin R."/>
            <person name="Schilthuizen M."/>
            <person name="Schranz E."/>
            <person name="Heidstra R."/>
            <person name="Miyata K."/>
            <person name="Fedorova E."/>
            <person name="Kohlen W."/>
            <person name="Bisseling T."/>
            <person name="Smit S."/>
            <person name="Geurts R."/>
        </authorList>
    </citation>
    <scope>NUCLEOTIDE SEQUENCE [LARGE SCALE GENOMIC DNA]</scope>
    <source>
        <strain evidence="4">cv. WU1-14</strain>
    </source>
</reference>
<dbReference type="SUPFAM" id="SSF52058">
    <property type="entry name" value="L domain-like"/>
    <property type="match status" value="1"/>
</dbReference>
<gene>
    <name evidence="3" type="ORF">PanWU01x14_086180</name>
</gene>
<dbReference type="Proteomes" id="UP000237105">
    <property type="component" value="Unassembled WGS sequence"/>
</dbReference>
<accession>A0A2P5D979</accession>
<keyword evidence="1" id="KW-0611">Plant defense</keyword>
<dbReference type="Gene3D" id="3.80.10.10">
    <property type="entry name" value="Ribonuclease Inhibitor"/>
    <property type="match status" value="1"/>
</dbReference>
<sequence length="232" mass="26443">MANEIQRLPDGLDCPKLQALRSQAPNSLLPSNLIKRLKNLERLQVNGNSVKEVFGFEGLELLEENEGELYLGRLREMRLENLAKLENIWTGPAHLADFSNLKFVTVTKCKELSNLFSVSVMSQGLLQLEDLWVEDCSKMVEIISNDPGITVDVKLPKLKTLCLKKLPMLTGFYPGNAECPSLEYLHVQECQNFKTATSDFHSSKQVEENDEQHMKVLKKGYIYVFLISYLNY</sequence>
<dbReference type="STRING" id="3476.A0A2P5D979"/>
<evidence type="ECO:0000259" key="2">
    <source>
        <dbReference type="Pfam" id="PF23247"/>
    </source>
</evidence>
<evidence type="ECO:0000313" key="4">
    <source>
        <dbReference type="Proteomes" id="UP000237105"/>
    </source>
</evidence>
<dbReference type="InterPro" id="IPR050905">
    <property type="entry name" value="Plant_NBS-LRR"/>
</dbReference>
<protein>
    <submittedName>
        <fullName evidence="3">LRR domain containing protein</fullName>
    </submittedName>
</protein>
<dbReference type="InterPro" id="IPR032675">
    <property type="entry name" value="LRR_dom_sf"/>
</dbReference>
<dbReference type="PANTHER" id="PTHR33463">
    <property type="entry name" value="NB-ARC DOMAIN-CONTAINING PROTEIN-RELATED"/>
    <property type="match status" value="1"/>
</dbReference>
<keyword evidence="4" id="KW-1185">Reference proteome</keyword>
<comment type="caution">
    <text evidence="3">The sequence shown here is derived from an EMBL/GenBank/DDBJ whole genome shotgun (WGS) entry which is preliminary data.</text>
</comment>
<evidence type="ECO:0000256" key="1">
    <source>
        <dbReference type="ARBA" id="ARBA00022821"/>
    </source>
</evidence>
<dbReference type="PANTHER" id="PTHR33463:SF203">
    <property type="entry name" value="AAA+ ATPASE DOMAIN-CONTAINING PROTEIN"/>
    <property type="match status" value="1"/>
</dbReference>
<dbReference type="InterPro" id="IPR057135">
    <property type="entry name" value="At4g27190-like_LRR"/>
</dbReference>
<evidence type="ECO:0000313" key="3">
    <source>
        <dbReference type="EMBL" id="PON69834.1"/>
    </source>
</evidence>